<dbReference type="SUPFAM" id="SSF53448">
    <property type="entry name" value="Nucleotide-diphospho-sugar transferases"/>
    <property type="match status" value="1"/>
</dbReference>
<protein>
    <recommendedName>
        <fullName evidence="5">Hexosyltransferase</fullName>
        <ecNumber evidence="5">2.4.1.-</ecNumber>
    </recommendedName>
</protein>
<proteinExistence type="inferred from homology"/>
<keyword evidence="8" id="KW-1185">Reference proteome</keyword>
<dbReference type="InterPro" id="IPR050748">
    <property type="entry name" value="Glycosyltrans_8_dom-fam"/>
</dbReference>
<feature type="region of interest" description="Disordered" evidence="6">
    <location>
        <begin position="296"/>
        <end position="347"/>
    </location>
</feature>
<evidence type="ECO:0000256" key="5">
    <source>
        <dbReference type="RuleBase" id="RU362027"/>
    </source>
</evidence>
<dbReference type="GO" id="GO:0016757">
    <property type="term" value="F:glycosyltransferase activity"/>
    <property type="evidence" value="ECO:0007669"/>
    <property type="project" value="UniProtKB-KW"/>
</dbReference>
<dbReference type="EC" id="2.4.1.-" evidence="5"/>
<organism evidence="7 8">
    <name type="scientific">Cymbomonas tetramitiformis</name>
    <dbReference type="NCBI Taxonomy" id="36881"/>
    <lineage>
        <taxon>Eukaryota</taxon>
        <taxon>Viridiplantae</taxon>
        <taxon>Chlorophyta</taxon>
        <taxon>Pyramimonadophyceae</taxon>
        <taxon>Pyramimonadales</taxon>
        <taxon>Pyramimonadaceae</taxon>
        <taxon>Cymbomonas</taxon>
    </lineage>
</organism>
<name>A0AAE0FTC0_9CHLO</name>
<comment type="similarity">
    <text evidence="2 5">Belongs to the glycosyltransferase 8 family.</text>
</comment>
<accession>A0AAE0FTC0</accession>
<dbReference type="AlphaFoldDB" id="A0AAE0FTC0"/>
<dbReference type="GO" id="GO:0005794">
    <property type="term" value="C:Golgi apparatus"/>
    <property type="evidence" value="ECO:0007669"/>
    <property type="project" value="TreeGrafter"/>
</dbReference>
<dbReference type="Gene3D" id="3.90.550.10">
    <property type="entry name" value="Spore Coat Polysaccharide Biosynthesis Protein SpsA, Chain A"/>
    <property type="match status" value="1"/>
</dbReference>
<dbReference type="EMBL" id="LGRX02014050">
    <property type="protein sequence ID" value="KAK3265245.1"/>
    <property type="molecule type" value="Genomic_DNA"/>
</dbReference>
<dbReference type="InterPro" id="IPR029044">
    <property type="entry name" value="Nucleotide-diphossugar_trans"/>
</dbReference>
<comment type="caution">
    <text evidence="7">The sequence shown here is derived from an EMBL/GenBank/DDBJ whole genome shotgun (WGS) entry which is preliminary data.</text>
</comment>
<reference evidence="7 8" key="1">
    <citation type="journal article" date="2015" name="Genome Biol. Evol.">
        <title>Comparative Genomics of a Bacterivorous Green Alga Reveals Evolutionary Causalities and Consequences of Phago-Mixotrophic Mode of Nutrition.</title>
        <authorList>
            <person name="Burns J.A."/>
            <person name="Paasch A."/>
            <person name="Narechania A."/>
            <person name="Kim E."/>
        </authorList>
    </citation>
    <scope>NUCLEOTIDE SEQUENCE [LARGE SCALE GENOMIC DNA]</scope>
    <source>
        <strain evidence="7 8">PLY_AMNH</strain>
    </source>
</reference>
<comment type="pathway">
    <text evidence="1">Glycan metabolism; pectin biosynthesis.</text>
</comment>
<dbReference type="Proteomes" id="UP001190700">
    <property type="component" value="Unassembled WGS sequence"/>
</dbReference>
<evidence type="ECO:0000313" key="8">
    <source>
        <dbReference type="Proteomes" id="UP001190700"/>
    </source>
</evidence>
<keyword evidence="4" id="KW-0808">Transferase</keyword>
<sequence>MDAAAFKCRCRRDGKQLLRVLIRARAKQIKESEGWGGDREGSGGMARGSQAAAVKAILTWFPDLKHATYYIDKFNLNSGIRSMSYRSADLESPLNYARIYLPQMMPSCVRRCIYLDTDMVVLDRIELLWETNLGDHIIASPEFCEFKFHRYFTQYFWENKTLSAKYESKREACYFNPGVMLFDTKRWLAHNVTQKLLHWMDVQKHGGERIYRLGSLPPFLLVFSGNLKSVDRTWNLHDLGCGCNVRVDPKVAKLLHWSCDGKPWRRLEGKSGKPCSNDKLYWKPYDLIGLAKAREKKEEMDKAKSEQTDLETASAGNGVGDETEKAQGALSPAADHQDQSVAEPIST</sequence>
<gene>
    <name evidence="7" type="ORF">CYMTET_26060</name>
</gene>
<evidence type="ECO:0000256" key="2">
    <source>
        <dbReference type="ARBA" id="ARBA00006351"/>
    </source>
</evidence>
<dbReference type="PANTHER" id="PTHR13778:SF13">
    <property type="entry name" value="GALACTURONOSYLTRANSFERASE-LIKE 3-RELATED"/>
    <property type="match status" value="1"/>
</dbReference>
<evidence type="ECO:0000313" key="7">
    <source>
        <dbReference type="EMBL" id="KAK3265245.1"/>
    </source>
</evidence>
<evidence type="ECO:0000256" key="3">
    <source>
        <dbReference type="ARBA" id="ARBA00022676"/>
    </source>
</evidence>
<evidence type="ECO:0000256" key="6">
    <source>
        <dbReference type="SAM" id="MobiDB-lite"/>
    </source>
</evidence>
<feature type="compositionally biased region" description="Basic and acidic residues" evidence="6">
    <location>
        <begin position="296"/>
        <end position="307"/>
    </location>
</feature>
<evidence type="ECO:0000256" key="1">
    <source>
        <dbReference type="ARBA" id="ARBA00004877"/>
    </source>
</evidence>
<dbReference type="PANTHER" id="PTHR13778">
    <property type="entry name" value="GLYCOSYLTRANSFERASE 8 DOMAIN-CONTAINING PROTEIN"/>
    <property type="match status" value="1"/>
</dbReference>
<keyword evidence="3" id="KW-0328">Glycosyltransferase</keyword>
<evidence type="ECO:0000256" key="4">
    <source>
        <dbReference type="ARBA" id="ARBA00022679"/>
    </source>
</evidence>
<dbReference type="InterPro" id="IPR002495">
    <property type="entry name" value="Glyco_trans_8"/>
</dbReference>
<dbReference type="Pfam" id="PF01501">
    <property type="entry name" value="Glyco_transf_8"/>
    <property type="match status" value="1"/>
</dbReference>